<accession>A0A0N4UJI0</accession>
<dbReference type="AlphaFoldDB" id="A0A0N4UJI0"/>
<dbReference type="Gene3D" id="3.40.50.1110">
    <property type="entry name" value="SGNH hydrolase"/>
    <property type="match status" value="1"/>
</dbReference>
<proteinExistence type="predicted"/>
<dbReference type="EMBL" id="UYYG01001206">
    <property type="protein sequence ID" value="VDN60216.1"/>
    <property type="molecule type" value="Genomic_DNA"/>
</dbReference>
<dbReference type="WBParaSite" id="DME_0000781901-mRNA-1">
    <property type="protein sequence ID" value="DME_0000781901-mRNA-1"/>
    <property type="gene ID" value="DME_0000781901"/>
</dbReference>
<evidence type="ECO:0000313" key="3">
    <source>
        <dbReference type="Proteomes" id="UP000274756"/>
    </source>
</evidence>
<evidence type="ECO:0000313" key="1">
    <source>
        <dbReference type="EMBL" id="VDN60216.1"/>
    </source>
</evidence>
<organism evidence="2 4">
    <name type="scientific">Dracunculus medinensis</name>
    <name type="common">Guinea worm</name>
    <dbReference type="NCBI Taxonomy" id="318479"/>
    <lineage>
        <taxon>Eukaryota</taxon>
        <taxon>Metazoa</taxon>
        <taxon>Ecdysozoa</taxon>
        <taxon>Nematoda</taxon>
        <taxon>Chromadorea</taxon>
        <taxon>Rhabditida</taxon>
        <taxon>Spirurina</taxon>
        <taxon>Dracunculoidea</taxon>
        <taxon>Dracunculidae</taxon>
        <taxon>Dracunculus</taxon>
    </lineage>
</organism>
<protein>
    <submittedName>
        <fullName evidence="4">SGNH_hydro domain-containing protein</fullName>
    </submittedName>
</protein>
<gene>
    <name evidence="1" type="ORF">DME_LOCUS10189</name>
</gene>
<dbReference type="OrthoDB" id="1600564at2759"/>
<dbReference type="Proteomes" id="UP000274756">
    <property type="component" value="Unassembled WGS sequence"/>
</dbReference>
<reference evidence="1 3" key="2">
    <citation type="submission" date="2018-11" db="EMBL/GenBank/DDBJ databases">
        <authorList>
            <consortium name="Pathogen Informatics"/>
        </authorList>
    </citation>
    <scope>NUCLEOTIDE SEQUENCE [LARGE SCALE GENOMIC DNA]</scope>
</reference>
<evidence type="ECO:0000313" key="4">
    <source>
        <dbReference type="WBParaSite" id="DME_0000781901-mRNA-1"/>
    </source>
</evidence>
<sequence>MYLSDVEVTDVTSDTERIDGAIFMSKANKAGCSSLIVFGDSLSDDGIEFGDNSYGFERNCNGPVWPEYLSQLLSCKKYINYAYSGAKSGYDNVYFTGWSGLLWQFETFINNTPLIPTGMIIIMNIIDPTDAPGMQSAELGSGLIDDVSQLVVNTNSRINKMIINHKSMSPKVALFDLNSILLDLTKYLNKNSQFTYQKQNFTLREIFDYAYYDLWNPTTFVHYNIALKLIKLIEDI</sequence>
<reference evidence="4" key="1">
    <citation type="submission" date="2017-02" db="UniProtKB">
        <authorList>
            <consortium name="WormBaseParasite"/>
        </authorList>
    </citation>
    <scope>IDENTIFICATION</scope>
</reference>
<name>A0A0N4UJI0_DRAME</name>
<keyword evidence="3" id="KW-1185">Reference proteome</keyword>
<evidence type="ECO:0000313" key="2">
    <source>
        <dbReference type="Proteomes" id="UP000038040"/>
    </source>
</evidence>
<dbReference type="SUPFAM" id="SSF52266">
    <property type="entry name" value="SGNH hydrolase"/>
    <property type="match status" value="1"/>
</dbReference>
<dbReference type="Proteomes" id="UP000038040">
    <property type="component" value="Unplaced"/>
</dbReference>
<dbReference type="InterPro" id="IPR036514">
    <property type="entry name" value="SGNH_hydro_sf"/>
</dbReference>